<proteinExistence type="predicted"/>
<dbReference type="PANTHER" id="PTHR24009">
    <property type="entry name" value="RNA-BINDING (RRM/RBD/RNP MOTIFS)"/>
    <property type="match status" value="1"/>
</dbReference>
<dbReference type="PROSITE" id="PS50103">
    <property type="entry name" value="ZF_C3H1"/>
    <property type="match status" value="1"/>
</dbReference>
<feature type="compositionally biased region" description="Low complexity" evidence="8">
    <location>
        <begin position="111"/>
        <end position="130"/>
    </location>
</feature>
<dbReference type="EMBL" id="BJWL01000009">
    <property type="protein sequence ID" value="GFY94307.1"/>
    <property type="molecule type" value="Genomic_DNA"/>
</dbReference>
<evidence type="ECO:0000313" key="12">
    <source>
        <dbReference type="Proteomes" id="UP000585474"/>
    </source>
</evidence>
<evidence type="ECO:0000313" key="11">
    <source>
        <dbReference type="EMBL" id="GFY94307.1"/>
    </source>
</evidence>
<dbReference type="InterPro" id="IPR000504">
    <property type="entry name" value="RRM_dom"/>
</dbReference>
<comment type="caution">
    <text evidence="11">The sequence shown here is derived from an EMBL/GenBank/DDBJ whole genome shotgun (WGS) entry which is preliminary data.</text>
</comment>
<evidence type="ECO:0000256" key="5">
    <source>
        <dbReference type="ARBA" id="ARBA00023125"/>
    </source>
</evidence>
<dbReference type="PROSITE" id="PS50102">
    <property type="entry name" value="RRM"/>
    <property type="match status" value="1"/>
</dbReference>
<keyword evidence="4 6" id="KW-0694">RNA-binding</keyword>
<dbReference type="SUPFAM" id="SSF90229">
    <property type="entry name" value="CCCH zinc finger"/>
    <property type="match status" value="1"/>
</dbReference>
<name>A0A7J0F8S1_9ERIC</name>
<dbReference type="InterPro" id="IPR056276">
    <property type="entry name" value="AtC3H46-like_PABC-like"/>
</dbReference>
<organism evidence="11 12">
    <name type="scientific">Actinidia rufa</name>
    <dbReference type="NCBI Taxonomy" id="165716"/>
    <lineage>
        <taxon>Eukaryota</taxon>
        <taxon>Viridiplantae</taxon>
        <taxon>Streptophyta</taxon>
        <taxon>Embryophyta</taxon>
        <taxon>Tracheophyta</taxon>
        <taxon>Spermatophyta</taxon>
        <taxon>Magnoliopsida</taxon>
        <taxon>eudicotyledons</taxon>
        <taxon>Gunneridae</taxon>
        <taxon>Pentapetalae</taxon>
        <taxon>asterids</taxon>
        <taxon>Ericales</taxon>
        <taxon>Actinidiaceae</taxon>
        <taxon>Actinidia</taxon>
    </lineage>
</organism>
<evidence type="ECO:0000256" key="7">
    <source>
        <dbReference type="PROSITE-ProRule" id="PRU00723"/>
    </source>
</evidence>
<evidence type="ECO:0000256" key="4">
    <source>
        <dbReference type="ARBA" id="ARBA00022884"/>
    </source>
</evidence>
<dbReference type="Gene3D" id="1.20.120.1350">
    <property type="entry name" value="Pneumovirus matrix protein 2 (M2), zinc-binding domain"/>
    <property type="match status" value="1"/>
</dbReference>
<dbReference type="InterPro" id="IPR000571">
    <property type="entry name" value="Znf_CCCH"/>
</dbReference>
<evidence type="ECO:0000256" key="2">
    <source>
        <dbReference type="ARBA" id="ARBA00022771"/>
    </source>
</evidence>
<dbReference type="Proteomes" id="UP000585474">
    <property type="component" value="Unassembled WGS sequence"/>
</dbReference>
<dbReference type="InterPro" id="IPR012677">
    <property type="entry name" value="Nucleotide-bd_a/b_plait_sf"/>
</dbReference>
<feature type="compositionally biased region" description="Low complexity" evidence="8">
    <location>
        <begin position="64"/>
        <end position="73"/>
    </location>
</feature>
<dbReference type="AlphaFoldDB" id="A0A7J0F8S1"/>
<gene>
    <name evidence="11" type="ORF">Acr_09g0007530</name>
</gene>
<keyword evidence="3 7" id="KW-0862">Zinc</keyword>
<evidence type="ECO:0000259" key="9">
    <source>
        <dbReference type="PROSITE" id="PS50102"/>
    </source>
</evidence>
<evidence type="ECO:0000256" key="3">
    <source>
        <dbReference type="ARBA" id="ARBA00022833"/>
    </source>
</evidence>
<dbReference type="SMART" id="SM00360">
    <property type="entry name" value="RRM"/>
    <property type="match status" value="1"/>
</dbReference>
<evidence type="ECO:0000256" key="8">
    <source>
        <dbReference type="SAM" id="MobiDB-lite"/>
    </source>
</evidence>
<evidence type="ECO:0000256" key="6">
    <source>
        <dbReference type="PROSITE-ProRule" id="PRU00176"/>
    </source>
</evidence>
<evidence type="ECO:0000259" key="10">
    <source>
        <dbReference type="PROSITE" id="PS50103"/>
    </source>
</evidence>
<keyword evidence="5" id="KW-0238">DNA-binding</keyword>
<feature type="zinc finger region" description="C3H1-type" evidence="7">
    <location>
        <begin position="253"/>
        <end position="280"/>
    </location>
</feature>
<keyword evidence="1 7" id="KW-0479">Metal-binding</keyword>
<dbReference type="InterPro" id="IPR035979">
    <property type="entry name" value="RBD_domain_sf"/>
</dbReference>
<dbReference type="InterPro" id="IPR034365">
    <property type="entry name" value="AtC3H46-like_RRM"/>
</dbReference>
<dbReference type="GO" id="GO:0008270">
    <property type="term" value="F:zinc ion binding"/>
    <property type="evidence" value="ECO:0007669"/>
    <property type="project" value="UniProtKB-KW"/>
</dbReference>
<feature type="compositionally biased region" description="Basic and acidic residues" evidence="8">
    <location>
        <begin position="607"/>
        <end position="617"/>
    </location>
</feature>
<dbReference type="Pfam" id="PF00642">
    <property type="entry name" value="zf-CCCH"/>
    <property type="match status" value="1"/>
</dbReference>
<sequence>MDSYEATKTVFSRIQSLDPENASKIMGFLFIQDPGEKEMIRLAFGPESLLLSLINQAKTHLGISSNTSSAPSTPSFPSPFNPMSNPNRPNLLLQSSPRIIIPNNGIHMNPSSPSSPWSVSGFSSPGSHMSPRPPPSSISYAAAVVNGTNNGGSVGSFSPPTSSSSFSHPPFYSNTSYTDINSDGQVDDSLSKNTDFFVDPIMSPSGRSDSILLPNTGGAWVDSGDSHHPFHRRSCSVNGVFLGGGWSEDGGTGFGWRPCMYFARGFCKNGDNCKFSHSGFTDSSNELDGFDDLLRMKAIQQQRFAAAATSQLMAGGPFPYNKCVNFDSPRSAATALMMREEFHKFGRCRPERNDFFAMELGGNANSSSRQIYLTFPADSMFKEEDVSNYFSKFGPVQDVRIPYQQKRMFGFVTFVYPETVKIILAKGNPHFVCDSRVLVKPYKEKGKEATAASVLRISSCLSLSGVDAGEPYDLPIGSTTFYNAKEMMLRRKLEEEVKLQQAIELQGRRLMKLQLMDLKNPPPPPPPPLGHQFQPNIASSIPIPFPSPAQSQFPVNQSHVLRSDCVNREVLEENNSSPVGSSSPIVTADQKQEIREACDDSGNGKEQCSHPDDDDLHENLEHILPDNLFASPTKSAGDHCSIFSIASAEADDSASLTTTTTTTNIQTLPATSNLNLASLKSSYFHMPRGYSDRGERKPAWRN</sequence>
<dbReference type="GO" id="GO:0003677">
    <property type="term" value="F:DNA binding"/>
    <property type="evidence" value="ECO:0007669"/>
    <property type="project" value="UniProtKB-KW"/>
</dbReference>
<evidence type="ECO:0000256" key="1">
    <source>
        <dbReference type="ARBA" id="ARBA00022723"/>
    </source>
</evidence>
<dbReference type="SUPFAM" id="SSF54928">
    <property type="entry name" value="RNA-binding domain, RBD"/>
    <property type="match status" value="1"/>
</dbReference>
<dbReference type="FunFam" id="3.30.70.330:FF:000678">
    <property type="entry name" value="zinc finger CCCH domain-containing protein 53-like isoform X2"/>
    <property type="match status" value="1"/>
</dbReference>
<feature type="domain" description="RRM" evidence="9">
    <location>
        <begin position="369"/>
        <end position="445"/>
    </location>
</feature>
<keyword evidence="2 7" id="KW-0863">Zinc-finger</keyword>
<feature type="region of interest" description="Disordered" evidence="8">
    <location>
        <begin position="111"/>
        <end position="134"/>
    </location>
</feature>
<accession>A0A7J0F8S1</accession>
<dbReference type="Gene3D" id="3.30.70.330">
    <property type="match status" value="1"/>
</dbReference>
<dbReference type="InterPro" id="IPR036855">
    <property type="entry name" value="Znf_CCCH_sf"/>
</dbReference>
<dbReference type="Pfam" id="PF00076">
    <property type="entry name" value="RRM_1"/>
    <property type="match status" value="1"/>
</dbReference>
<reference evidence="11 12" key="1">
    <citation type="submission" date="2019-07" db="EMBL/GenBank/DDBJ databases">
        <title>De Novo Assembly of kiwifruit Actinidia rufa.</title>
        <authorList>
            <person name="Sugita-Konishi S."/>
            <person name="Sato K."/>
            <person name="Mori E."/>
            <person name="Abe Y."/>
            <person name="Kisaki G."/>
            <person name="Hamano K."/>
            <person name="Suezawa K."/>
            <person name="Otani M."/>
            <person name="Fukuda T."/>
            <person name="Manabe T."/>
            <person name="Gomi K."/>
            <person name="Tabuchi M."/>
            <person name="Akimitsu K."/>
            <person name="Kataoka I."/>
        </authorList>
    </citation>
    <scope>NUCLEOTIDE SEQUENCE [LARGE SCALE GENOMIC DNA]</scope>
    <source>
        <strain evidence="12">cv. Fuchu</strain>
    </source>
</reference>
<dbReference type="CDD" id="cd12458">
    <property type="entry name" value="RRM_AtC3H46_like"/>
    <property type="match status" value="1"/>
</dbReference>
<dbReference type="Pfam" id="PF23182">
    <property type="entry name" value="PABC_AtC3H46"/>
    <property type="match status" value="1"/>
</dbReference>
<feature type="domain" description="C3H1-type" evidence="10">
    <location>
        <begin position="253"/>
        <end position="280"/>
    </location>
</feature>
<dbReference type="GO" id="GO:0003723">
    <property type="term" value="F:RNA binding"/>
    <property type="evidence" value="ECO:0007669"/>
    <property type="project" value="UniProtKB-UniRule"/>
</dbReference>
<dbReference type="OrthoDB" id="1897736at2759"/>
<feature type="region of interest" description="Disordered" evidence="8">
    <location>
        <begin position="596"/>
        <end position="617"/>
    </location>
</feature>
<keyword evidence="12" id="KW-1185">Reference proteome</keyword>
<protein>
    <submittedName>
        <fullName evidence="11">RNA-binding (RRM/RBD/RNP motifs) family protein</fullName>
    </submittedName>
</protein>
<dbReference type="SMART" id="SM00356">
    <property type="entry name" value="ZnF_C3H1"/>
    <property type="match status" value="1"/>
</dbReference>
<dbReference type="PANTHER" id="PTHR24009:SF11">
    <property type="entry name" value="ZINC FINGER CCCH DOMAIN-CONTAINING PROTEIN 53-LIKE"/>
    <property type="match status" value="1"/>
</dbReference>
<feature type="region of interest" description="Disordered" evidence="8">
    <location>
        <begin position="63"/>
        <end position="82"/>
    </location>
</feature>